<gene>
    <name evidence="2" type="ORF">PPG34_13150</name>
</gene>
<sequence length="164" mass="18662">MKLNTDNIAPPWLGNDILPWIGLLLDSYVHWTGKELLDRQGTLLDQAHRLFDAPFVVASHGNEFDPILNYGNAQALKLWEMDWPEFVATPSRLTAEPMNRVERSRMLQEAGTHGVIHNYQGVRISKTGRRFLVEQATVWNVIDLHQHKVGQAATFSKWTTMSTG</sequence>
<dbReference type="InterPro" id="IPR013978">
    <property type="entry name" value="MEKHLA"/>
</dbReference>
<evidence type="ECO:0000313" key="3">
    <source>
        <dbReference type="Proteomes" id="UP001250932"/>
    </source>
</evidence>
<dbReference type="RefSeq" id="WP_313833863.1">
    <property type="nucleotide sequence ID" value="NZ_JAQOUE010000001.1"/>
</dbReference>
<organism evidence="2 3">
    <name type="scientific">Candidatus Nitronereus thalassa</name>
    <dbReference type="NCBI Taxonomy" id="3020898"/>
    <lineage>
        <taxon>Bacteria</taxon>
        <taxon>Pseudomonadati</taxon>
        <taxon>Nitrospirota</taxon>
        <taxon>Nitrospiria</taxon>
        <taxon>Nitrospirales</taxon>
        <taxon>Nitrospiraceae</taxon>
        <taxon>Candidatus Nitronereus</taxon>
    </lineage>
</organism>
<keyword evidence="3" id="KW-1185">Reference proteome</keyword>
<protein>
    <submittedName>
        <fullName evidence="2">MEKHLA domain-containing protein</fullName>
    </submittedName>
</protein>
<accession>A0ABU3KA49</accession>
<reference evidence="2 3" key="1">
    <citation type="journal article" date="2023" name="ISME J.">
        <title>Cultivation and genomic characterization of novel and ubiquitous marine nitrite-oxidizing bacteria from the Nitrospirales.</title>
        <authorList>
            <person name="Mueller A.J."/>
            <person name="Daebeler A."/>
            <person name="Herbold C.W."/>
            <person name="Kirkegaard R.H."/>
            <person name="Daims H."/>
        </authorList>
    </citation>
    <scope>NUCLEOTIDE SEQUENCE [LARGE SCALE GENOMIC DNA]</scope>
    <source>
        <strain evidence="2 3">EB</strain>
    </source>
</reference>
<dbReference type="EMBL" id="JAQOUE010000001">
    <property type="protein sequence ID" value="MDT7043301.1"/>
    <property type="molecule type" value="Genomic_DNA"/>
</dbReference>
<comment type="caution">
    <text evidence="2">The sequence shown here is derived from an EMBL/GenBank/DDBJ whole genome shotgun (WGS) entry which is preliminary data.</text>
</comment>
<dbReference type="Pfam" id="PF08670">
    <property type="entry name" value="MEKHLA"/>
    <property type="match status" value="1"/>
</dbReference>
<dbReference type="Proteomes" id="UP001250932">
    <property type="component" value="Unassembled WGS sequence"/>
</dbReference>
<name>A0ABU3KA49_9BACT</name>
<evidence type="ECO:0000259" key="1">
    <source>
        <dbReference type="Pfam" id="PF08670"/>
    </source>
</evidence>
<proteinExistence type="predicted"/>
<feature type="domain" description="MEKHLA" evidence="1">
    <location>
        <begin position="20"/>
        <end position="159"/>
    </location>
</feature>
<evidence type="ECO:0000313" key="2">
    <source>
        <dbReference type="EMBL" id="MDT7043301.1"/>
    </source>
</evidence>